<evidence type="ECO:0000256" key="2">
    <source>
        <dbReference type="ARBA" id="ARBA00006275"/>
    </source>
</evidence>
<reference evidence="8 9" key="1">
    <citation type="submission" date="2018-12" db="EMBL/GenBank/DDBJ databases">
        <title>Complete genome of Nonlabens sp. MJ115.</title>
        <authorList>
            <person name="Choi H.S."/>
            <person name="Jung J."/>
        </authorList>
    </citation>
    <scope>NUCLEOTIDE SEQUENCE [LARGE SCALE GENOMIC DNA]</scope>
    <source>
        <strain evidence="8 9">MJ115</strain>
    </source>
</reference>
<proteinExistence type="inferred from homology"/>
<comment type="subcellular location">
    <subcellularLocation>
        <location evidence="1">Cell outer membrane</location>
    </subcellularLocation>
</comment>
<dbReference type="AlphaFoldDB" id="A0A3S9MWC5"/>
<feature type="chain" id="PRO_5019003775" evidence="6">
    <location>
        <begin position="22"/>
        <end position="533"/>
    </location>
</feature>
<feature type="domain" description="RagB/SusD" evidence="7">
    <location>
        <begin position="379"/>
        <end position="533"/>
    </location>
</feature>
<dbReference type="SUPFAM" id="SSF48452">
    <property type="entry name" value="TPR-like"/>
    <property type="match status" value="1"/>
</dbReference>
<keyword evidence="5" id="KW-0998">Cell outer membrane</keyword>
<evidence type="ECO:0000256" key="5">
    <source>
        <dbReference type="ARBA" id="ARBA00023237"/>
    </source>
</evidence>
<dbReference type="Proteomes" id="UP000279600">
    <property type="component" value="Chromosome"/>
</dbReference>
<organism evidence="8 9">
    <name type="scientific">Nonlabens ponticola</name>
    <dbReference type="NCBI Taxonomy" id="2496866"/>
    <lineage>
        <taxon>Bacteria</taxon>
        <taxon>Pseudomonadati</taxon>
        <taxon>Bacteroidota</taxon>
        <taxon>Flavobacteriia</taxon>
        <taxon>Flavobacteriales</taxon>
        <taxon>Flavobacteriaceae</taxon>
        <taxon>Nonlabens</taxon>
    </lineage>
</organism>
<dbReference type="GO" id="GO:0009279">
    <property type="term" value="C:cell outer membrane"/>
    <property type="evidence" value="ECO:0007669"/>
    <property type="project" value="UniProtKB-SubCell"/>
</dbReference>
<evidence type="ECO:0000256" key="6">
    <source>
        <dbReference type="SAM" id="SignalP"/>
    </source>
</evidence>
<evidence type="ECO:0000256" key="3">
    <source>
        <dbReference type="ARBA" id="ARBA00022729"/>
    </source>
</evidence>
<feature type="signal peptide" evidence="6">
    <location>
        <begin position="1"/>
        <end position="21"/>
    </location>
</feature>
<gene>
    <name evidence="8" type="ORF">EJ995_04480</name>
</gene>
<dbReference type="CDD" id="cd08977">
    <property type="entry name" value="SusD"/>
    <property type="match status" value="1"/>
</dbReference>
<dbReference type="Pfam" id="PF07980">
    <property type="entry name" value="SusD_RagB"/>
    <property type="match status" value="1"/>
</dbReference>
<dbReference type="RefSeq" id="WP_126446016.1">
    <property type="nucleotide sequence ID" value="NZ_CP034549.1"/>
</dbReference>
<dbReference type="InterPro" id="IPR011990">
    <property type="entry name" value="TPR-like_helical_dom_sf"/>
</dbReference>
<protein>
    <submittedName>
        <fullName evidence="8">RagB/SusD family nutrient uptake outer membrane protein</fullName>
    </submittedName>
</protein>
<evidence type="ECO:0000313" key="8">
    <source>
        <dbReference type="EMBL" id="AZQ43525.1"/>
    </source>
</evidence>
<evidence type="ECO:0000313" key="9">
    <source>
        <dbReference type="Proteomes" id="UP000279600"/>
    </source>
</evidence>
<comment type="similarity">
    <text evidence="2">Belongs to the SusD family.</text>
</comment>
<evidence type="ECO:0000256" key="4">
    <source>
        <dbReference type="ARBA" id="ARBA00023136"/>
    </source>
</evidence>
<dbReference type="Gene3D" id="1.25.40.390">
    <property type="match status" value="1"/>
</dbReference>
<dbReference type="Gene3D" id="1.25.40.10">
    <property type="entry name" value="Tetratricopeptide repeat domain"/>
    <property type="match status" value="1"/>
</dbReference>
<dbReference type="InterPro" id="IPR012944">
    <property type="entry name" value="SusD_RagB_dom"/>
</dbReference>
<dbReference type="EMBL" id="CP034549">
    <property type="protein sequence ID" value="AZQ43525.1"/>
    <property type="molecule type" value="Genomic_DNA"/>
</dbReference>
<dbReference type="Gene3D" id="1.10.3780.10">
    <property type="entry name" value="SusD-like"/>
    <property type="match status" value="1"/>
</dbReference>
<evidence type="ECO:0000256" key="1">
    <source>
        <dbReference type="ARBA" id="ARBA00004442"/>
    </source>
</evidence>
<keyword evidence="9" id="KW-1185">Reference proteome</keyword>
<keyword evidence="3 6" id="KW-0732">Signal</keyword>
<dbReference type="KEGG" id="noj:EJ995_04480"/>
<sequence length="533" mass="59426">MKIYKSIIILFFAAATFVACEEALTLEPEGNTSASGALESLEDFEGRWAKLYAGLIIGGQQGGDGAADIQGIDGGFSNYSRLYWKLQQLTTDEAIIAWNDGTIKDLHWQVWTPENEFIGAMFARLSYQVTLANAFIREANEDALAASSLSNGEQEIVRGYVADARFLRAYSYYHGLDLFGTLPFTTEDTAEDGSELPEFISGTDLFNYIESELLDVVDELPSGKGDEYGRVSEAAAQMLLAKLYLNAEVYTGQERYEDALRFTNAVIDQGYSIDTDLGYEALFLADNDSNGAQDEFIWTLNYDGNNTQTFGGTTFLSHAPVGGQMDPADYGLDFGWGGIRTTPEFVELFDDEEDSEDGRANFFTSGQDKSIENVGDFQDGFAIVKFQNVNLDGTPGVNPTFVSTDFPVFRLADAYLMYAELVVRGAGGDEDTAVDYINIIRERAFGDDDEDDYEIDEDDLSLEFILDERSRELHWEAHRRQDLKRFNQFTTNGVWEWKGNVQNGVTTPAFRNLFPIPTTELNLNSNLVQNPGY</sequence>
<dbReference type="OrthoDB" id="5694214at2"/>
<keyword evidence="4" id="KW-0472">Membrane</keyword>
<dbReference type="PROSITE" id="PS51257">
    <property type="entry name" value="PROKAR_LIPOPROTEIN"/>
    <property type="match status" value="1"/>
</dbReference>
<accession>A0A3S9MWC5</accession>
<name>A0A3S9MWC5_9FLAO</name>
<evidence type="ECO:0000259" key="7">
    <source>
        <dbReference type="Pfam" id="PF07980"/>
    </source>
</evidence>